<sequence length="66" mass="6977">MRRMVRYACFVVIAILLLILYAAGQQLSPTAHKALLYALIVTGASLGAFCIAAKGNGRDANGPGRE</sequence>
<keyword evidence="1" id="KW-1133">Transmembrane helix</keyword>
<accession>A0A212RQ36</accession>
<dbReference type="EMBL" id="FYEH01000012">
    <property type="protein sequence ID" value="SNB74565.1"/>
    <property type="molecule type" value="Genomic_DNA"/>
</dbReference>
<name>A0A212RQ36_9PROT</name>
<proteinExistence type="predicted"/>
<keyword evidence="3" id="KW-1185">Reference proteome</keyword>
<organism evidence="2 3">
    <name type="scientific">Arboricoccus pini</name>
    <dbReference type="NCBI Taxonomy" id="1963835"/>
    <lineage>
        <taxon>Bacteria</taxon>
        <taxon>Pseudomonadati</taxon>
        <taxon>Pseudomonadota</taxon>
        <taxon>Alphaproteobacteria</taxon>
        <taxon>Geminicoccales</taxon>
        <taxon>Geminicoccaceae</taxon>
        <taxon>Arboricoccus</taxon>
    </lineage>
</organism>
<dbReference type="AlphaFoldDB" id="A0A212RQ36"/>
<gene>
    <name evidence="2" type="ORF">SAMN07250955_1128</name>
</gene>
<evidence type="ECO:0000313" key="3">
    <source>
        <dbReference type="Proteomes" id="UP000197065"/>
    </source>
</evidence>
<evidence type="ECO:0000256" key="1">
    <source>
        <dbReference type="SAM" id="Phobius"/>
    </source>
</evidence>
<dbReference type="Proteomes" id="UP000197065">
    <property type="component" value="Unassembled WGS sequence"/>
</dbReference>
<feature type="transmembrane region" description="Helical" evidence="1">
    <location>
        <begin position="34"/>
        <end position="53"/>
    </location>
</feature>
<evidence type="ECO:0000313" key="2">
    <source>
        <dbReference type="EMBL" id="SNB74565.1"/>
    </source>
</evidence>
<keyword evidence="1" id="KW-0812">Transmembrane</keyword>
<reference evidence="2 3" key="1">
    <citation type="submission" date="2017-06" db="EMBL/GenBank/DDBJ databases">
        <authorList>
            <person name="Kim H.J."/>
            <person name="Triplett B.A."/>
        </authorList>
    </citation>
    <scope>NUCLEOTIDE SEQUENCE [LARGE SCALE GENOMIC DNA]</scope>
    <source>
        <strain evidence="2 3">B29T1</strain>
    </source>
</reference>
<protein>
    <submittedName>
        <fullName evidence="2">Uncharacterized protein</fullName>
    </submittedName>
</protein>
<keyword evidence="1" id="KW-0472">Membrane</keyword>
<dbReference type="RefSeq" id="WP_088562350.1">
    <property type="nucleotide sequence ID" value="NZ_FYEH01000012.1"/>
</dbReference>